<proteinExistence type="inferred from homology"/>
<evidence type="ECO:0000256" key="2">
    <source>
        <dbReference type="ARBA" id="ARBA00009726"/>
    </source>
</evidence>
<evidence type="ECO:0000256" key="5">
    <source>
        <dbReference type="ARBA" id="ARBA00022741"/>
    </source>
</evidence>
<dbReference type="CDD" id="cd18595">
    <property type="entry name" value="ABC_6TM_MRP1_2_3_6_D1_like"/>
    <property type="match status" value="1"/>
</dbReference>
<keyword evidence="3" id="KW-0813">Transport</keyword>
<organism evidence="12 13">
    <name type="scientific">Opisthorchis viverrini</name>
    <name type="common">Southeast Asian liver fluke</name>
    <dbReference type="NCBI Taxonomy" id="6198"/>
    <lineage>
        <taxon>Eukaryota</taxon>
        <taxon>Metazoa</taxon>
        <taxon>Spiralia</taxon>
        <taxon>Lophotrochozoa</taxon>
        <taxon>Platyhelminthes</taxon>
        <taxon>Trematoda</taxon>
        <taxon>Digenea</taxon>
        <taxon>Opisthorchiida</taxon>
        <taxon>Opisthorchiata</taxon>
        <taxon>Opisthorchiidae</taxon>
        <taxon>Opisthorchis</taxon>
    </lineage>
</organism>
<evidence type="ECO:0000256" key="10">
    <source>
        <dbReference type="SAM" id="Phobius"/>
    </source>
</evidence>
<feature type="region of interest" description="Disordered" evidence="9">
    <location>
        <begin position="155"/>
        <end position="177"/>
    </location>
</feature>
<evidence type="ECO:0000256" key="4">
    <source>
        <dbReference type="ARBA" id="ARBA00022692"/>
    </source>
</evidence>
<keyword evidence="8 10" id="KW-0472">Membrane</keyword>
<dbReference type="InterPro" id="IPR050173">
    <property type="entry name" value="ABC_transporter_C-like"/>
</dbReference>
<dbReference type="Pfam" id="PF00664">
    <property type="entry name" value="ABC_membrane"/>
    <property type="match status" value="1"/>
</dbReference>
<feature type="non-terminal residue" evidence="12">
    <location>
        <position position="1"/>
    </location>
</feature>
<dbReference type="GO" id="GO:0140359">
    <property type="term" value="F:ABC-type transporter activity"/>
    <property type="evidence" value="ECO:0007669"/>
    <property type="project" value="InterPro"/>
</dbReference>
<dbReference type="InterPro" id="IPR036640">
    <property type="entry name" value="ABC1_TM_sf"/>
</dbReference>
<evidence type="ECO:0000256" key="8">
    <source>
        <dbReference type="ARBA" id="ARBA00023136"/>
    </source>
</evidence>
<feature type="transmembrane region" description="Helical" evidence="10">
    <location>
        <begin position="338"/>
        <end position="359"/>
    </location>
</feature>
<feature type="transmembrane region" description="Helical" evidence="10">
    <location>
        <begin position="234"/>
        <end position="252"/>
    </location>
</feature>
<feature type="transmembrane region" description="Helical" evidence="10">
    <location>
        <begin position="424"/>
        <end position="446"/>
    </location>
</feature>
<feature type="domain" description="ABC transmembrane type-1" evidence="11">
    <location>
        <begin position="203"/>
        <end position="497"/>
    </location>
</feature>
<comment type="similarity">
    <text evidence="2">Belongs to the ABC transporter superfamily. ABCC family. Conjugate transporter (TC 3.A.1.208) subfamily.</text>
</comment>
<feature type="transmembrane region" description="Helical" evidence="10">
    <location>
        <begin position="311"/>
        <end position="332"/>
    </location>
</feature>
<keyword evidence="4 10" id="KW-0812">Transmembrane</keyword>
<evidence type="ECO:0000256" key="6">
    <source>
        <dbReference type="ARBA" id="ARBA00022840"/>
    </source>
</evidence>
<accession>A0A1S8WUZ3</accession>
<comment type="subcellular location">
    <subcellularLocation>
        <location evidence="1">Membrane</location>
        <topology evidence="1">Multi-pass membrane protein</topology>
    </subcellularLocation>
</comment>
<dbReference type="SUPFAM" id="SSF90123">
    <property type="entry name" value="ABC transporter transmembrane region"/>
    <property type="match status" value="1"/>
</dbReference>
<feature type="transmembrane region" description="Helical" evidence="10">
    <location>
        <begin position="210"/>
        <end position="227"/>
    </location>
</feature>
<name>A0A1S8WUZ3_OPIVI</name>
<evidence type="ECO:0000256" key="9">
    <source>
        <dbReference type="SAM" id="MobiDB-lite"/>
    </source>
</evidence>
<keyword evidence="7 10" id="KW-1133">Transmembrane helix</keyword>
<dbReference type="InterPro" id="IPR011527">
    <property type="entry name" value="ABC1_TM_dom"/>
</dbReference>
<gene>
    <name evidence="12" type="ORF">X801_05861</name>
</gene>
<dbReference type="Proteomes" id="UP000243686">
    <property type="component" value="Unassembled WGS sequence"/>
</dbReference>
<keyword evidence="6" id="KW-0067">ATP-binding</keyword>
<dbReference type="PANTHER" id="PTHR24223">
    <property type="entry name" value="ATP-BINDING CASSETTE SUB-FAMILY C"/>
    <property type="match status" value="1"/>
</dbReference>
<feature type="non-terminal residue" evidence="12">
    <location>
        <position position="525"/>
    </location>
</feature>
<dbReference type="PANTHER" id="PTHR24223:SF456">
    <property type="entry name" value="MULTIDRUG RESISTANCE-ASSOCIATED PROTEIN LETHAL(2)03659"/>
    <property type="match status" value="1"/>
</dbReference>
<sequence length="525" mass="59260">LLALCCLLGAAVALCSILLEDIWRRRGTIDPLRYIALSLDILSLPPTAFQRTFWRHRFFPRIIWEAFRGRVQRPEDVFSVRPIDAVEPNFRLFQTAWEKCITRFHPRKRKPRSVSSDDRLVLLSETDENPDNLNAQQEVLDGSVPTVAFRPSAADRKKFAKTGSQDPSPKPETGHKVEKREHAVALLSALGSAFGGRLLVAWLFLLISTFLNYASPIFLGFLLRFLASTDRPDWEGYLIAVATILLSLAALVCDQRGFYRSLTLGISLRSVLTSAIYRKSLRLSSESRAKYTTGELLNLLSVDVNRIMESFMFSFLTWTAVIQFVLSFVLLWRQLGPATLAGIGCMFLLLPLNVILMWFTQKFEASEMKWKDKRLKCLGEVFGAIKVIKLYAWEKAFQTQADSIRTTELSRLVRVALGWGLGNVIWNLAPYVILLTTFVTFTWSLLLNGETGAVKSNATATMPMFLDPERIFVSVSLFNLLRAPLILLPWSLSAVIMAYVSVKRIGAFLLAPELDHNAVERSAKT</sequence>
<dbReference type="EMBL" id="KV894348">
    <property type="protein sequence ID" value="OON18287.1"/>
    <property type="molecule type" value="Genomic_DNA"/>
</dbReference>
<keyword evidence="5" id="KW-0547">Nucleotide-binding</keyword>
<dbReference type="Gene3D" id="1.20.1560.10">
    <property type="entry name" value="ABC transporter type 1, transmembrane domain"/>
    <property type="match status" value="1"/>
</dbReference>
<evidence type="ECO:0000259" key="11">
    <source>
        <dbReference type="PROSITE" id="PS50929"/>
    </source>
</evidence>
<evidence type="ECO:0000313" key="12">
    <source>
        <dbReference type="EMBL" id="OON18287.1"/>
    </source>
</evidence>
<dbReference type="PROSITE" id="PS50929">
    <property type="entry name" value="ABC_TM1F"/>
    <property type="match status" value="1"/>
</dbReference>
<dbReference type="FunFam" id="1.20.1560.10:FF:000006">
    <property type="entry name" value="ATP-binding cassette, sub-family C (CFTR/MRP), member 9"/>
    <property type="match status" value="1"/>
</dbReference>
<dbReference type="AlphaFoldDB" id="A0A1S8WUZ3"/>
<protein>
    <submittedName>
        <fullName evidence="12">ABC transporter transmembrane region</fullName>
    </submittedName>
</protein>
<dbReference type="GO" id="GO:0005524">
    <property type="term" value="F:ATP binding"/>
    <property type="evidence" value="ECO:0007669"/>
    <property type="project" value="UniProtKB-KW"/>
</dbReference>
<evidence type="ECO:0000256" key="3">
    <source>
        <dbReference type="ARBA" id="ARBA00022448"/>
    </source>
</evidence>
<evidence type="ECO:0000313" key="13">
    <source>
        <dbReference type="Proteomes" id="UP000243686"/>
    </source>
</evidence>
<evidence type="ECO:0000256" key="7">
    <source>
        <dbReference type="ARBA" id="ARBA00022989"/>
    </source>
</evidence>
<feature type="transmembrane region" description="Helical" evidence="10">
    <location>
        <begin position="471"/>
        <end position="500"/>
    </location>
</feature>
<evidence type="ECO:0000256" key="1">
    <source>
        <dbReference type="ARBA" id="ARBA00004141"/>
    </source>
</evidence>
<keyword evidence="13" id="KW-1185">Reference proteome</keyword>
<reference evidence="12 13" key="1">
    <citation type="submission" date="2015-03" db="EMBL/GenBank/DDBJ databases">
        <title>Draft genome of the nematode, Opisthorchis viverrini.</title>
        <authorList>
            <person name="Mitreva M."/>
        </authorList>
    </citation>
    <scope>NUCLEOTIDE SEQUENCE [LARGE SCALE GENOMIC DNA]</scope>
    <source>
        <strain evidence="12">Khon Kaen</strain>
    </source>
</reference>
<dbReference type="GO" id="GO:0016020">
    <property type="term" value="C:membrane"/>
    <property type="evidence" value="ECO:0007669"/>
    <property type="project" value="UniProtKB-SubCell"/>
</dbReference>